<protein>
    <submittedName>
        <fullName evidence="1">Uncharacterized protein</fullName>
    </submittedName>
</protein>
<reference evidence="1" key="1">
    <citation type="submission" date="2018-02" db="EMBL/GenBank/DDBJ databases">
        <title>Rhizophora mucronata_Transcriptome.</title>
        <authorList>
            <person name="Meera S.P."/>
            <person name="Sreeshan A."/>
            <person name="Augustine A."/>
        </authorList>
    </citation>
    <scope>NUCLEOTIDE SEQUENCE</scope>
    <source>
        <tissue evidence="1">Leaf</tissue>
    </source>
</reference>
<organism evidence="1">
    <name type="scientific">Rhizophora mucronata</name>
    <name type="common">Asiatic mangrove</name>
    <dbReference type="NCBI Taxonomy" id="61149"/>
    <lineage>
        <taxon>Eukaryota</taxon>
        <taxon>Viridiplantae</taxon>
        <taxon>Streptophyta</taxon>
        <taxon>Embryophyta</taxon>
        <taxon>Tracheophyta</taxon>
        <taxon>Spermatophyta</taxon>
        <taxon>Magnoliopsida</taxon>
        <taxon>eudicotyledons</taxon>
        <taxon>Gunneridae</taxon>
        <taxon>Pentapetalae</taxon>
        <taxon>rosids</taxon>
        <taxon>fabids</taxon>
        <taxon>Malpighiales</taxon>
        <taxon>Rhizophoraceae</taxon>
        <taxon>Rhizophora</taxon>
    </lineage>
</organism>
<evidence type="ECO:0000313" key="1">
    <source>
        <dbReference type="EMBL" id="MBW83203.1"/>
    </source>
</evidence>
<sequence>MWHLSPVDLKLVGFQDNFISNKPSKSSYQWNVVELVNSLTS</sequence>
<accession>A0A2P2IPQ2</accession>
<proteinExistence type="predicted"/>
<dbReference type="AlphaFoldDB" id="A0A2P2IPQ2"/>
<name>A0A2P2IPQ2_RHIMU</name>
<dbReference type="EMBL" id="GGEC01002720">
    <property type="protein sequence ID" value="MBW83203.1"/>
    <property type="molecule type" value="Transcribed_RNA"/>
</dbReference>